<dbReference type="Proteomes" id="UP000007819">
    <property type="component" value="Unassembled WGS sequence"/>
</dbReference>
<evidence type="ECO:0000256" key="1">
    <source>
        <dbReference type="SAM" id="MobiDB-lite"/>
    </source>
</evidence>
<reference evidence="2" key="2">
    <citation type="submission" date="2022-06" db="UniProtKB">
        <authorList>
            <consortium name="EnsemblMetazoa"/>
        </authorList>
    </citation>
    <scope>IDENTIFICATION</scope>
</reference>
<dbReference type="KEGG" id="api:107885026"/>
<evidence type="ECO:0000313" key="3">
    <source>
        <dbReference type="Proteomes" id="UP000007819"/>
    </source>
</evidence>
<reference evidence="3" key="1">
    <citation type="submission" date="2010-06" db="EMBL/GenBank/DDBJ databases">
        <authorList>
            <person name="Jiang H."/>
            <person name="Abraham K."/>
            <person name="Ali S."/>
            <person name="Alsbrooks S.L."/>
            <person name="Anim B.N."/>
            <person name="Anosike U.S."/>
            <person name="Attaway T."/>
            <person name="Bandaranaike D.P."/>
            <person name="Battles P.K."/>
            <person name="Bell S.N."/>
            <person name="Bell A.V."/>
            <person name="Beltran B."/>
            <person name="Bickham C."/>
            <person name="Bustamante Y."/>
            <person name="Caleb T."/>
            <person name="Canada A."/>
            <person name="Cardenas V."/>
            <person name="Carter K."/>
            <person name="Chacko J."/>
            <person name="Chandrabose M.N."/>
            <person name="Chavez D."/>
            <person name="Chavez A."/>
            <person name="Chen L."/>
            <person name="Chu H.-S."/>
            <person name="Claassen K.J."/>
            <person name="Cockrell R."/>
            <person name="Collins M."/>
            <person name="Cooper J.A."/>
            <person name="Cree A."/>
            <person name="Curry S.M."/>
            <person name="Da Y."/>
            <person name="Dao M.D."/>
            <person name="Das B."/>
            <person name="Davila M.-L."/>
            <person name="Davy-Carroll L."/>
            <person name="Denson S."/>
            <person name="Dinh H."/>
            <person name="Ebong V.E."/>
            <person name="Edwards J.R."/>
            <person name="Egan A."/>
            <person name="El-Daye J."/>
            <person name="Escobedo L."/>
            <person name="Fernandez S."/>
            <person name="Fernando P.R."/>
            <person name="Flagg N."/>
            <person name="Forbes L.D."/>
            <person name="Fowler R.G."/>
            <person name="Fu Q."/>
            <person name="Gabisi R.A."/>
            <person name="Ganer J."/>
            <person name="Garbino Pronczuk A."/>
            <person name="Garcia R.M."/>
            <person name="Garner T."/>
            <person name="Garrett T.E."/>
            <person name="Gonzalez D.A."/>
            <person name="Hamid H."/>
            <person name="Hawkins E.S."/>
            <person name="Hirani K."/>
            <person name="Hogues M.E."/>
            <person name="Hollins B."/>
            <person name="Hsiao C.-H."/>
            <person name="Jabil R."/>
            <person name="James M.L."/>
            <person name="Jhangiani S.N."/>
            <person name="Johnson B."/>
            <person name="Johnson Q."/>
            <person name="Joshi V."/>
            <person name="Kalu J.B."/>
            <person name="Kam C."/>
            <person name="Kashfia A."/>
            <person name="Keebler J."/>
            <person name="Kisamo H."/>
            <person name="Kovar C.L."/>
            <person name="Lago L.A."/>
            <person name="Lai C.-Y."/>
            <person name="Laidlaw J."/>
            <person name="Lara F."/>
            <person name="Le T.-K."/>
            <person name="Lee S.L."/>
            <person name="Legall F.H."/>
            <person name="Lemon S.J."/>
            <person name="Lewis L.R."/>
            <person name="Li B."/>
            <person name="Liu Y."/>
            <person name="Liu Y.-S."/>
            <person name="Lopez J."/>
            <person name="Lozado R.J."/>
            <person name="Lu J."/>
            <person name="Madu R.C."/>
            <person name="Maheshwari M."/>
            <person name="Maheshwari R."/>
            <person name="Malloy K."/>
            <person name="Martinez E."/>
            <person name="Mathew T."/>
            <person name="Mercado I.C."/>
            <person name="Mercado C."/>
            <person name="Meyer B."/>
            <person name="Montgomery K."/>
            <person name="Morgan M.B."/>
            <person name="Munidasa M."/>
            <person name="Nazareth L.V."/>
            <person name="Nelson J."/>
            <person name="Ng B.M."/>
            <person name="Nguyen N.B."/>
            <person name="Nguyen P.Q."/>
            <person name="Nguyen T."/>
            <person name="Obregon M."/>
            <person name="Okwuonu G.O."/>
            <person name="Onwere C.G."/>
            <person name="Orozco G."/>
            <person name="Parra A."/>
            <person name="Patel S."/>
            <person name="Patil S."/>
            <person name="Perez A."/>
            <person name="Perez Y."/>
            <person name="Pham C."/>
            <person name="Primus E.L."/>
            <person name="Pu L.-L."/>
            <person name="Puazo M."/>
            <person name="Qin X."/>
            <person name="Quiroz J.B."/>
            <person name="Reese J."/>
            <person name="Richards S."/>
            <person name="Rives C.M."/>
            <person name="Robberts R."/>
            <person name="Ruiz S.J."/>
            <person name="Ruiz M.J."/>
            <person name="Santibanez J."/>
            <person name="Schneider B.W."/>
            <person name="Sisson I."/>
            <person name="Smith M."/>
            <person name="Sodergren E."/>
            <person name="Song X.-Z."/>
            <person name="Song B.B."/>
            <person name="Summersgill H."/>
            <person name="Thelus R."/>
            <person name="Thornton R.D."/>
            <person name="Trejos Z.Y."/>
            <person name="Usmani K."/>
            <person name="Vattathil S."/>
            <person name="Villasana D."/>
            <person name="Walker D.L."/>
            <person name="Wang S."/>
            <person name="Wang K."/>
            <person name="White C.S."/>
            <person name="Williams A.C."/>
            <person name="Williamson J."/>
            <person name="Wilson K."/>
            <person name="Woghiren I.O."/>
            <person name="Woodworth J.R."/>
            <person name="Worley K.C."/>
            <person name="Wright R.A."/>
            <person name="Wu W."/>
            <person name="Young L."/>
            <person name="Zhang L."/>
            <person name="Zhang J."/>
            <person name="Zhu Y."/>
            <person name="Muzny D.M."/>
            <person name="Weinstock G."/>
            <person name="Gibbs R.A."/>
        </authorList>
    </citation>
    <scope>NUCLEOTIDE SEQUENCE [LARGE SCALE GENOMIC DNA]</scope>
    <source>
        <strain evidence="3">LSR1</strain>
    </source>
</reference>
<protein>
    <submittedName>
        <fullName evidence="2">Uncharacterized protein</fullName>
    </submittedName>
</protein>
<proteinExistence type="predicted"/>
<dbReference type="RefSeq" id="XP_029348550.1">
    <property type="nucleotide sequence ID" value="XM_029492690.1"/>
</dbReference>
<sequence>MRQCTEAAGVAAVENVTIAMTMAIFRVTASNPRSMAAAEAEAAAEAIPTGVIGMTAASRTPGPDPDHAQKRAEDLLWQLSLVTRLMTKLRGDVPPNGKDPPALTHIHSRAVRGRVPAGRGLCPAGRGRGPGPEVGRWK</sequence>
<feature type="region of interest" description="Disordered" evidence="1">
    <location>
        <begin position="116"/>
        <end position="138"/>
    </location>
</feature>
<organism evidence="2 3">
    <name type="scientific">Acyrthosiphon pisum</name>
    <name type="common">Pea aphid</name>
    <dbReference type="NCBI Taxonomy" id="7029"/>
    <lineage>
        <taxon>Eukaryota</taxon>
        <taxon>Metazoa</taxon>
        <taxon>Ecdysozoa</taxon>
        <taxon>Arthropoda</taxon>
        <taxon>Hexapoda</taxon>
        <taxon>Insecta</taxon>
        <taxon>Pterygota</taxon>
        <taxon>Neoptera</taxon>
        <taxon>Paraneoptera</taxon>
        <taxon>Hemiptera</taxon>
        <taxon>Sternorrhyncha</taxon>
        <taxon>Aphidomorpha</taxon>
        <taxon>Aphidoidea</taxon>
        <taxon>Aphididae</taxon>
        <taxon>Macrosiphini</taxon>
        <taxon>Acyrthosiphon</taxon>
    </lineage>
</organism>
<feature type="compositionally biased region" description="Low complexity" evidence="1">
    <location>
        <begin position="116"/>
        <end position="125"/>
    </location>
</feature>
<accession>A0A8R2JXH7</accession>
<keyword evidence="3" id="KW-1185">Reference proteome</keyword>
<evidence type="ECO:0000313" key="2">
    <source>
        <dbReference type="EnsemblMetazoa" id="XP_029348550.1"/>
    </source>
</evidence>
<dbReference type="EnsemblMetazoa" id="XM_029492690.1">
    <property type="protein sequence ID" value="XP_029348550.1"/>
    <property type="gene ID" value="LOC107885026"/>
</dbReference>
<feature type="region of interest" description="Disordered" evidence="1">
    <location>
        <begin position="53"/>
        <end position="72"/>
    </location>
</feature>
<dbReference type="AlphaFoldDB" id="A0A8R2JXH7"/>
<dbReference type="GeneID" id="107885026"/>
<name>A0A8R2JXH7_ACYPI</name>